<evidence type="ECO:0000313" key="2">
    <source>
        <dbReference type="EMBL" id="KAK2108042.1"/>
    </source>
</evidence>
<accession>A0ABQ9VFL9</accession>
<evidence type="ECO:0000313" key="3">
    <source>
        <dbReference type="Proteomes" id="UP001266305"/>
    </source>
</evidence>
<reference evidence="2 3" key="1">
    <citation type="submission" date="2023-05" db="EMBL/GenBank/DDBJ databases">
        <title>B98-5 Cell Line De Novo Hybrid Assembly: An Optical Mapping Approach.</title>
        <authorList>
            <person name="Kananen K."/>
            <person name="Auerbach J.A."/>
            <person name="Kautto E."/>
            <person name="Blachly J.S."/>
        </authorList>
    </citation>
    <scope>NUCLEOTIDE SEQUENCE [LARGE SCALE GENOMIC DNA]</scope>
    <source>
        <strain evidence="2">B95-8</strain>
        <tissue evidence="2">Cell line</tissue>
    </source>
</reference>
<feature type="compositionally biased region" description="Basic and acidic residues" evidence="1">
    <location>
        <begin position="35"/>
        <end position="45"/>
    </location>
</feature>
<protein>
    <submittedName>
        <fullName evidence="2">Uncharacterized protein</fullName>
    </submittedName>
</protein>
<evidence type="ECO:0000256" key="1">
    <source>
        <dbReference type="SAM" id="MobiDB-lite"/>
    </source>
</evidence>
<organism evidence="2 3">
    <name type="scientific">Saguinus oedipus</name>
    <name type="common">Cotton-top tamarin</name>
    <name type="synonym">Oedipomidas oedipus</name>
    <dbReference type="NCBI Taxonomy" id="9490"/>
    <lineage>
        <taxon>Eukaryota</taxon>
        <taxon>Metazoa</taxon>
        <taxon>Chordata</taxon>
        <taxon>Craniata</taxon>
        <taxon>Vertebrata</taxon>
        <taxon>Euteleostomi</taxon>
        <taxon>Mammalia</taxon>
        <taxon>Eutheria</taxon>
        <taxon>Euarchontoglires</taxon>
        <taxon>Primates</taxon>
        <taxon>Haplorrhini</taxon>
        <taxon>Platyrrhini</taxon>
        <taxon>Cebidae</taxon>
        <taxon>Callitrichinae</taxon>
        <taxon>Saguinus</taxon>
    </lineage>
</organism>
<keyword evidence="3" id="KW-1185">Reference proteome</keyword>
<gene>
    <name evidence="2" type="ORF">P7K49_013207</name>
</gene>
<feature type="region of interest" description="Disordered" evidence="1">
    <location>
        <begin position="16"/>
        <end position="93"/>
    </location>
</feature>
<name>A0ABQ9VFL9_SAGOE</name>
<dbReference type="EMBL" id="JASSZA010000006">
    <property type="protein sequence ID" value="KAK2108042.1"/>
    <property type="molecule type" value="Genomic_DNA"/>
</dbReference>
<dbReference type="Proteomes" id="UP001266305">
    <property type="component" value="Unassembled WGS sequence"/>
</dbReference>
<proteinExistence type="predicted"/>
<sequence>MKGNIATGVKGQVNLLLGSGHEAPPTSSSSSPGHTVDRTCDEKGAVRPWAPFPPAHGVPGLPERLDAVGGTAAGETHAMWGRSPPAEGDKYTSVSKTDFTPALLLPRRMAGLVVPSIRGLARLQVPSTRERGRPSGAVGQPGTLHQPWKLLPLKRPLVIVG</sequence>
<comment type="caution">
    <text evidence="2">The sequence shown here is derived from an EMBL/GenBank/DDBJ whole genome shotgun (WGS) entry which is preliminary data.</text>
</comment>